<organism evidence="1 2">
    <name type="scientific">Sulfidibacter corallicola</name>
    <dbReference type="NCBI Taxonomy" id="2818388"/>
    <lineage>
        <taxon>Bacteria</taxon>
        <taxon>Pseudomonadati</taxon>
        <taxon>Acidobacteriota</taxon>
        <taxon>Holophagae</taxon>
        <taxon>Acanthopleuribacterales</taxon>
        <taxon>Acanthopleuribacteraceae</taxon>
        <taxon>Sulfidibacter</taxon>
    </lineage>
</organism>
<proteinExistence type="predicted"/>
<keyword evidence="2" id="KW-1185">Reference proteome</keyword>
<accession>A0A8A4TUA2</accession>
<sequence>MPTYEYRCAENGVMLEVLHGMNHKVTRWGELCELAGVPTGETSPDAPVERLISAPGLAFPKTTSELKNMGFTKLVKRDTGVYENVTATDKEARYTVAGKPETMPDFKGRIGD</sequence>
<dbReference type="AlphaFoldDB" id="A0A8A4TUA2"/>
<dbReference type="Proteomes" id="UP000663929">
    <property type="component" value="Chromosome"/>
</dbReference>
<dbReference type="EMBL" id="CP071793">
    <property type="protein sequence ID" value="QTD53546.1"/>
    <property type="molecule type" value="Genomic_DNA"/>
</dbReference>
<evidence type="ECO:0008006" key="3">
    <source>
        <dbReference type="Google" id="ProtNLM"/>
    </source>
</evidence>
<protein>
    <recommendedName>
        <fullName evidence="3">Zinc ribbon domain-containing protein</fullName>
    </recommendedName>
</protein>
<name>A0A8A4TUA2_SULCO</name>
<reference evidence="1" key="1">
    <citation type="submission" date="2021-03" db="EMBL/GenBank/DDBJ databases">
        <title>Acanthopleuribacteraceae sp. M133.</title>
        <authorList>
            <person name="Wang G."/>
        </authorList>
    </citation>
    <scope>NUCLEOTIDE SEQUENCE</scope>
    <source>
        <strain evidence="1">M133</strain>
    </source>
</reference>
<dbReference type="KEGG" id="scor:J3U87_13910"/>
<evidence type="ECO:0000313" key="2">
    <source>
        <dbReference type="Proteomes" id="UP000663929"/>
    </source>
</evidence>
<gene>
    <name evidence="1" type="ORF">J3U87_13910</name>
</gene>
<evidence type="ECO:0000313" key="1">
    <source>
        <dbReference type="EMBL" id="QTD53546.1"/>
    </source>
</evidence>